<keyword evidence="2" id="KW-0808">Transferase</keyword>
<organism evidence="2 3">
    <name type="scientific">Lapidilactobacillus gannanensis</name>
    <dbReference type="NCBI Taxonomy" id="2486002"/>
    <lineage>
        <taxon>Bacteria</taxon>
        <taxon>Bacillati</taxon>
        <taxon>Bacillota</taxon>
        <taxon>Bacilli</taxon>
        <taxon>Lactobacillales</taxon>
        <taxon>Lactobacillaceae</taxon>
        <taxon>Lapidilactobacillus</taxon>
    </lineage>
</organism>
<keyword evidence="3" id="KW-1185">Reference proteome</keyword>
<keyword evidence="2" id="KW-0489">Methyltransferase</keyword>
<protein>
    <submittedName>
        <fullName evidence="2">tRNA1(Val) (Adenine(37)-N6)-methyltransferase</fullName>
        <ecNumber evidence="2">2.1.1.223</ecNumber>
    </submittedName>
</protein>
<dbReference type="InterPro" id="IPR050210">
    <property type="entry name" value="tRNA_Adenine-N(6)_MTase"/>
</dbReference>
<dbReference type="Proteomes" id="UP001597191">
    <property type="component" value="Unassembled WGS sequence"/>
</dbReference>
<evidence type="ECO:0000313" key="3">
    <source>
        <dbReference type="Proteomes" id="UP001597191"/>
    </source>
</evidence>
<reference evidence="3" key="1">
    <citation type="journal article" date="2019" name="Int. J. Syst. Evol. Microbiol.">
        <title>The Global Catalogue of Microorganisms (GCM) 10K type strain sequencing project: providing services to taxonomists for standard genome sequencing and annotation.</title>
        <authorList>
            <consortium name="The Broad Institute Genomics Platform"/>
            <consortium name="The Broad Institute Genome Sequencing Center for Infectious Disease"/>
            <person name="Wu L."/>
            <person name="Ma J."/>
        </authorList>
    </citation>
    <scope>NUCLEOTIDE SEQUENCE [LARGE SCALE GENOMIC DNA]</scope>
    <source>
        <strain evidence="3">CCM 8937</strain>
    </source>
</reference>
<dbReference type="RefSeq" id="WP_225420169.1">
    <property type="nucleotide sequence ID" value="NZ_JBHTOH010000037.1"/>
</dbReference>
<dbReference type="PANTHER" id="PTHR47739:SF1">
    <property type="entry name" value="TRNA1(VAL) (ADENINE(37)-N6)-METHYLTRANSFERASE"/>
    <property type="match status" value="1"/>
</dbReference>
<accession>A0ABW4BNS0</accession>
<dbReference type="InterPro" id="IPR029063">
    <property type="entry name" value="SAM-dependent_MTases_sf"/>
</dbReference>
<dbReference type="CDD" id="cd02440">
    <property type="entry name" value="AdoMet_MTases"/>
    <property type="match status" value="1"/>
</dbReference>
<dbReference type="EC" id="2.1.1.223" evidence="2"/>
<dbReference type="Gene3D" id="3.40.50.150">
    <property type="entry name" value="Vaccinia Virus protein VP39"/>
    <property type="match status" value="1"/>
</dbReference>
<comment type="caution">
    <text evidence="2">The sequence shown here is derived from an EMBL/GenBank/DDBJ whole genome shotgun (WGS) entry which is preliminary data.</text>
</comment>
<dbReference type="EMBL" id="JBHTOH010000037">
    <property type="protein sequence ID" value="MFD1411215.1"/>
    <property type="molecule type" value="Genomic_DNA"/>
</dbReference>
<proteinExistence type="predicted"/>
<dbReference type="Pfam" id="PF05175">
    <property type="entry name" value="MTS"/>
    <property type="match status" value="1"/>
</dbReference>
<evidence type="ECO:0000259" key="1">
    <source>
        <dbReference type="Pfam" id="PF05175"/>
    </source>
</evidence>
<dbReference type="SUPFAM" id="SSF53335">
    <property type="entry name" value="S-adenosyl-L-methionine-dependent methyltransferases"/>
    <property type="match status" value="1"/>
</dbReference>
<feature type="domain" description="Methyltransferase small" evidence="1">
    <location>
        <begin position="26"/>
        <end position="126"/>
    </location>
</feature>
<dbReference type="GO" id="GO:0032259">
    <property type="term" value="P:methylation"/>
    <property type="evidence" value="ECO:0007669"/>
    <property type="project" value="UniProtKB-KW"/>
</dbReference>
<dbReference type="InterPro" id="IPR007848">
    <property type="entry name" value="Small_mtfrase_dom"/>
</dbReference>
<name>A0ABW4BNS0_9LACO</name>
<evidence type="ECO:0000313" key="2">
    <source>
        <dbReference type="EMBL" id="MFD1411215.1"/>
    </source>
</evidence>
<gene>
    <name evidence="2" type="ORF">ACFQ4R_06325</name>
</gene>
<dbReference type="GO" id="GO:0008168">
    <property type="term" value="F:methyltransferase activity"/>
    <property type="evidence" value="ECO:0007669"/>
    <property type="project" value="UniProtKB-KW"/>
</dbReference>
<dbReference type="PANTHER" id="PTHR47739">
    <property type="entry name" value="TRNA1(VAL) (ADENINE(37)-N6)-METHYLTRANSFERASE"/>
    <property type="match status" value="1"/>
</dbReference>
<sequence length="248" mass="27843">MERIDQLINGGVKIIQSDEVFSFSLDAVLLADFVQVRQRDQIVDLCAGNGAVGLFLSQKTQGQITMVEIQEKLADMARRSVSLNQLDNQIQIATMDLKDSPQKLGHDFADVVSCNPPYFVDHQQSIKNPNPYYAIARHEIKTDLATVLATSQQLLKTNGHFYMVHRPERLADIMFACQAHRLAPKRIRFVYPKAGREANMVLFEAIKNGRPNGIRILPPLVAYTDQNEYTPEVKRILHGESVTGGSPK</sequence>